<dbReference type="GO" id="GO:0005524">
    <property type="term" value="F:ATP binding"/>
    <property type="evidence" value="ECO:0007669"/>
    <property type="project" value="UniProtKB-KW"/>
</dbReference>
<evidence type="ECO:0000256" key="4">
    <source>
        <dbReference type="ARBA" id="ARBA00022840"/>
    </source>
</evidence>
<proteinExistence type="inferred from homology"/>
<dbReference type="OrthoDB" id="416741at2759"/>
<keyword evidence="4" id="KW-0067">ATP-binding</keyword>
<evidence type="ECO:0000259" key="7">
    <source>
        <dbReference type="PROSITE" id="PS51192"/>
    </source>
</evidence>
<dbReference type="FunCoup" id="E3N402">
    <property type="interactions" value="997"/>
</dbReference>
<dbReference type="Gene3D" id="1.20.1320.30">
    <property type="match status" value="1"/>
</dbReference>
<dbReference type="eggNOG" id="KOG0354">
    <property type="taxonomic scope" value="Eukaryota"/>
</dbReference>
<dbReference type="RefSeq" id="XP_003096885.2">
    <property type="nucleotide sequence ID" value="XM_003096837.2"/>
</dbReference>
<dbReference type="Gene3D" id="2.170.150.30">
    <property type="entry name" value="RIG-I-like receptor, C-terminal regulatory domain"/>
    <property type="match status" value="1"/>
</dbReference>
<dbReference type="Pfam" id="PF00270">
    <property type="entry name" value="DEAD"/>
    <property type="match status" value="1"/>
</dbReference>
<evidence type="ECO:0000313" key="11">
    <source>
        <dbReference type="Proteomes" id="UP000008281"/>
    </source>
</evidence>
<dbReference type="SMART" id="SM00490">
    <property type="entry name" value="HELICc"/>
    <property type="match status" value="1"/>
</dbReference>
<dbReference type="PROSITE" id="PS51789">
    <property type="entry name" value="RLR_CTR"/>
    <property type="match status" value="1"/>
</dbReference>
<evidence type="ECO:0000259" key="9">
    <source>
        <dbReference type="PROSITE" id="PS51789"/>
    </source>
</evidence>
<dbReference type="HOGENOM" id="CLU_006888_2_1_1"/>
<dbReference type="CTD" id="9825335"/>
<evidence type="ECO:0000256" key="1">
    <source>
        <dbReference type="ARBA" id="ARBA00006866"/>
    </source>
</evidence>
<dbReference type="InterPro" id="IPR011545">
    <property type="entry name" value="DEAD/DEAH_box_helicase_dom"/>
</dbReference>
<dbReference type="InterPro" id="IPR051363">
    <property type="entry name" value="RLR_Helicase"/>
</dbReference>
<evidence type="ECO:0000313" key="10">
    <source>
        <dbReference type="EMBL" id="EFO85252.1"/>
    </source>
</evidence>
<organism evidence="11">
    <name type="scientific">Caenorhabditis remanei</name>
    <name type="common">Caenorhabditis vulgaris</name>
    <dbReference type="NCBI Taxonomy" id="31234"/>
    <lineage>
        <taxon>Eukaryota</taxon>
        <taxon>Metazoa</taxon>
        <taxon>Ecdysozoa</taxon>
        <taxon>Nematoda</taxon>
        <taxon>Chromadorea</taxon>
        <taxon>Rhabditida</taxon>
        <taxon>Rhabditina</taxon>
        <taxon>Rhabditomorpha</taxon>
        <taxon>Rhabditoidea</taxon>
        <taxon>Rhabditidae</taxon>
        <taxon>Peloderinae</taxon>
        <taxon>Caenorhabditis</taxon>
    </lineage>
</organism>
<feature type="domain" description="Helicase C-terminal" evidence="8">
    <location>
        <begin position="686"/>
        <end position="856"/>
    </location>
</feature>
<protein>
    <submittedName>
        <fullName evidence="10">CRE-DRH-1 protein</fullName>
    </submittedName>
</protein>
<comment type="similarity">
    <text evidence="1">Belongs to the helicase family. RLR subfamily.</text>
</comment>
<comment type="catalytic activity">
    <reaction evidence="6">
        <text>ATP + H2O = ADP + phosphate + H(+)</text>
        <dbReference type="Rhea" id="RHEA:13065"/>
        <dbReference type="ChEBI" id="CHEBI:15377"/>
        <dbReference type="ChEBI" id="CHEBI:15378"/>
        <dbReference type="ChEBI" id="CHEBI:30616"/>
        <dbReference type="ChEBI" id="CHEBI:43474"/>
        <dbReference type="ChEBI" id="CHEBI:456216"/>
        <dbReference type="EC" id="3.6.4.13"/>
    </reaction>
    <physiologicalReaction direction="left-to-right" evidence="6">
        <dbReference type="Rhea" id="RHEA:13066"/>
    </physiologicalReaction>
</comment>
<evidence type="ECO:0000256" key="3">
    <source>
        <dbReference type="ARBA" id="ARBA00022741"/>
    </source>
</evidence>
<dbReference type="InterPro" id="IPR001650">
    <property type="entry name" value="Helicase_C-like"/>
</dbReference>
<feature type="domain" description="RLR CTR" evidence="9">
    <location>
        <begin position="873"/>
        <end position="1006"/>
    </location>
</feature>
<reference evidence="10" key="1">
    <citation type="submission" date="2007-07" db="EMBL/GenBank/DDBJ databases">
        <title>PCAP assembly of the Caenorhabditis remanei genome.</title>
        <authorList>
            <consortium name="The Caenorhabditis remanei Sequencing Consortium"/>
            <person name="Wilson R.K."/>
        </authorList>
    </citation>
    <scope>NUCLEOTIDE SEQUENCE [LARGE SCALE GENOMIC DNA]</scope>
    <source>
        <strain evidence="10">PB4641</strain>
    </source>
</reference>
<dbReference type="EMBL" id="DS268522">
    <property type="protein sequence ID" value="EFO85252.1"/>
    <property type="molecule type" value="Genomic_DNA"/>
</dbReference>
<dbReference type="InParanoid" id="E3N402"/>
<dbReference type="InterPro" id="IPR014001">
    <property type="entry name" value="Helicase_ATP-bd"/>
</dbReference>
<dbReference type="Proteomes" id="UP000008281">
    <property type="component" value="Unassembled WGS sequence"/>
</dbReference>
<dbReference type="Pfam" id="PF00271">
    <property type="entry name" value="Helicase_C"/>
    <property type="match status" value="1"/>
</dbReference>
<dbReference type="SMART" id="SM00487">
    <property type="entry name" value="DEXDc"/>
    <property type="match status" value="1"/>
</dbReference>
<dbReference type="GeneID" id="9825335"/>
<dbReference type="OMA" id="FFANHVP"/>
<dbReference type="SUPFAM" id="SSF52540">
    <property type="entry name" value="P-loop containing nucleoside triphosphate hydrolases"/>
    <property type="match status" value="1"/>
</dbReference>
<feature type="domain" description="Helicase ATP-binding" evidence="7">
    <location>
        <begin position="301"/>
        <end position="491"/>
    </location>
</feature>
<sequence>MVRKKQCAALVKLYGREITRCLEPVYQEPEKGEYFEELLSLGRIEELIGEFENAVDFSKKLFQELSESPLTRDDEERLYKNVMTYLQACLPGSNVHKLLKCSDRTMRRSQFSTILNNLDGFLRYSDPETILRYLDCYPHYTDVVIALRREIEQNRNDETEDEDFIKKLILRTVPMLGESSAYDIMFSIHENTSNNLNEEVKTFIENVLQLKRGGFKAFYEFISADRRQCNGRIYICPIHESATEMLVRLPEFNDSRYRMINIRYDNIQAEESVPRLVIESVRHRIHLQRQLCLRGYQEELCRVALRGDNTIVTAPTGSGKTVIAANIIKHHFETRERLGQRYKALFMTPNSMILKQQSDSISSYLEHAYHVQIVQGADNVPVRSAIQSKDLIVATPQMIVNLCNEHRDELMKAEGVEQFFLSTFTIIFFDECHNTLKKSPYANIMREYHTLKNMGNMPEGHHLPQIIGLTASLGTGDGKNELGVKEHIASLCANMDVKELSVVTDNLEELQGYSPIIPDEVTYCERGTDGAIGLFTRWLCDMMREVENLITLALAQELIPVQDGQPGRPIDDRQFGPINEFQSAPNDKEHSGYLNWVCNEMNLVSSKKFNESRTKIVINEALGILKECYWTLSYNVNFNPEVALRYLKSEINLRSSNFTPEMTRIWDRYQNHLVTTGTADNPMITEVEKKIVDQNSDQNDSRSIIFVRTRYEATILNEILNKNERLRNLGINSEWISGLNKSTAGSADISASKQKQMEKLRKFASGEIRVLVATSVAEEGLDIAKCNLVIKYNYATNEIAHVQRRGRGRAINSKCILITNSIPLRDQEGANRDKENMMNKALLKIQSNPFAFREAVTAEASNIWNRILREDAERAQRIADQISQNVTYHILCKKCEVFLCTNWDIRARNTQYLVCRPEFWSLVRKVELSPADADRCHSTGKVKCLGRNCGAIIGRLIDMNSSELPCLAAEAIVLVDQRNTSKMITIKKWKQILSKYFTPVDLRQLDIQRMRDAIHARASLNFEFHRNGIIENINREI</sequence>
<dbReference type="GO" id="GO:0003724">
    <property type="term" value="F:RNA helicase activity"/>
    <property type="evidence" value="ECO:0007669"/>
    <property type="project" value="UniProtKB-EC"/>
</dbReference>
<keyword evidence="2" id="KW-0399">Innate immunity</keyword>
<dbReference type="InterPro" id="IPR027417">
    <property type="entry name" value="P-loop_NTPase"/>
</dbReference>
<evidence type="ECO:0000256" key="6">
    <source>
        <dbReference type="ARBA" id="ARBA00049390"/>
    </source>
</evidence>
<keyword evidence="3" id="KW-0547">Nucleotide-binding</keyword>
<gene>
    <name evidence="10" type="primary">Cre-drh-1</name>
    <name evidence="10" type="ORF">CRE_24669</name>
</gene>
<dbReference type="PANTHER" id="PTHR14074">
    <property type="entry name" value="HELICASE WITH DEATH DOMAIN-RELATED"/>
    <property type="match status" value="1"/>
</dbReference>
<dbReference type="PROSITE" id="PS51194">
    <property type="entry name" value="HELICASE_CTER"/>
    <property type="match status" value="1"/>
</dbReference>
<dbReference type="GO" id="GO:0005737">
    <property type="term" value="C:cytoplasm"/>
    <property type="evidence" value="ECO:0007669"/>
    <property type="project" value="TreeGrafter"/>
</dbReference>
<dbReference type="GO" id="GO:0045087">
    <property type="term" value="P:innate immune response"/>
    <property type="evidence" value="ECO:0007669"/>
    <property type="project" value="UniProtKB-KW"/>
</dbReference>
<dbReference type="Gene3D" id="3.40.50.300">
    <property type="entry name" value="P-loop containing nucleotide triphosphate hydrolases"/>
    <property type="match status" value="2"/>
</dbReference>
<dbReference type="STRING" id="31234.E3N402"/>
<dbReference type="InterPro" id="IPR038557">
    <property type="entry name" value="RLR_C_sf"/>
</dbReference>
<dbReference type="InterPro" id="IPR021673">
    <property type="entry name" value="RLR_CTR"/>
</dbReference>
<dbReference type="GO" id="GO:0003676">
    <property type="term" value="F:nucleic acid binding"/>
    <property type="evidence" value="ECO:0007669"/>
    <property type="project" value="InterPro"/>
</dbReference>
<dbReference type="KEGG" id="crq:GCK72_013734"/>
<evidence type="ECO:0000256" key="5">
    <source>
        <dbReference type="ARBA" id="ARBA00022859"/>
    </source>
</evidence>
<dbReference type="PANTHER" id="PTHR14074:SF29">
    <property type="entry name" value="DICER-RELATED HELICASE"/>
    <property type="match status" value="1"/>
</dbReference>
<dbReference type="PROSITE" id="PS51192">
    <property type="entry name" value="HELICASE_ATP_BIND_1"/>
    <property type="match status" value="1"/>
</dbReference>
<name>E3N402_CAERE</name>
<evidence type="ECO:0000256" key="2">
    <source>
        <dbReference type="ARBA" id="ARBA00022588"/>
    </source>
</evidence>
<keyword evidence="11" id="KW-1185">Reference proteome</keyword>
<dbReference type="Pfam" id="PF11648">
    <property type="entry name" value="RIG-I_C-RD"/>
    <property type="match status" value="1"/>
</dbReference>
<accession>E3N402</accession>
<keyword evidence="5" id="KW-0391">Immunity</keyword>
<evidence type="ECO:0000259" key="8">
    <source>
        <dbReference type="PROSITE" id="PS51194"/>
    </source>
</evidence>
<dbReference type="AlphaFoldDB" id="E3N402"/>